<reference evidence="1 2" key="1">
    <citation type="submission" date="2018-03" db="EMBL/GenBank/DDBJ databases">
        <title>Genomic Encyclopedia of Archaeal and Bacterial Type Strains, Phase II (KMG-II): from individual species to whole genera.</title>
        <authorList>
            <person name="Goeker M."/>
        </authorList>
    </citation>
    <scope>NUCLEOTIDE SEQUENCE [LARGE SCALE GENOMIC DNA]</scope>
    <source>
        <strain evidence="1 2">DSM 18107</strain>
    </source>
</reference>
<dbReference type="RefSeq" id="WP_106600854.1">
    <property type="nucleotide sequence ID" value="NZ_PYGK01000002.1"/>
</dbReference>
<sequence length="166" mass="18870">MKYAKRATEEFAKLIDKEECLELMDTLIIKEGYTETTTTFNGDDIVLNMDCVEAGLAANDGRLLNKSMDAAFIIEDLAGASQEIVFAEFKLRFTGMRNLRPEDLTDKISGSTSALGNPPNIHGNHYFVFHSKHKEEARRKMYRLAPRFPPSHIAMNMEDLKQAFFE</sequence>
<dbReference type="Proteomes" id="UP000240978">
    <property type="component" value="Unassembled WGS sequence"/>
</dbReference>
<dbReference type="EMBL" id="PYGK01000002">
    <property type="protein sequence ID" value="PSL34569.1"/>
    <property type="molecule type" value="Genomic_DNA"/>
</dbReference>
<name>A0A2P8GKS6_9BACT</name>
<proteinExistence type="predicted"/>
<protein>
    <submittedName>
        <fullName evidence="1">Uncharacterized protein</fullName>
    </submittedName>
</protein>
<gene>
    <name evidence="1" type="ORF">CLV42_102141</name>
</gene>
<organism evidence="1 2">
    <name type="scientific">Chitinophaga ginsengisoli</name>
    <dbReference type="NCBI Taxonomy" id="363837"/>
    <lineage>
        <taxon>Bacteria</taxon>
        <taxon>Pseudomonadati</taxon>
        <taxon>Bacteroidota</taxon>
        <taxon>Chitinophagia</taxon>
        <taxon>Chitinophagales</taxon>
        <taxon>Chitinophagaceae</taxon>
        <taxon>Chitinophaga</taxon>
    </lineage>
</organism>
<dbReference type="OrthoDB" id="1493625at2"/>
<accession>A0A2P8GKS6</accession>
<evidence type="ECO:0000313" key="2">
    <source>
        <dbReference type="Proteomes" id="UP000240978"/>
    </source>
</evidence>
<dbReference type="AlphaFoldDB" id="A0A2P8GKS6"/>
<keyword evidence="2" id="KW-1185">Reference proteome</keyword>
<comment type="caution">
    <text evidence="1">The sequence shown here is derived from an EMBL/GenBank/DDBJ whole genome shotgun (WGS) entry which is preliminary data.</text>
</comment>
<evidence type="ECO:0000313" key="1">
    <source>
        <dbReference type="EMBL" id="PSL34569.1"/>
    </source>
</evidence>